<dbReference type="EMBL" id="CAMKVN010007386">
    <property type="protein sequence ID" value="CAI2191404.1"/>
    <property type="molecule type" value="Genomic_DNA"/>
</dbReference>
<comment type="caution">
    <text evidence="1">The sequence shown here is derived from an EMBL/GenBank/DDBJ whole genome shotgun (WGS) entry which is preliminary data.</text>
</comment>
<sequence>MKKQQIQQQKQLTAYEKKVIHAIFRDMMEVLEKYIEKSGYYADWPSRKQIHDNNVERQFISPEEAENVFSVNLFGFRIDVNNCPERLKHILFKTHEVLEGGGDKFAERTAKEAHEHVEKMSGKEFSRKINEAFASFQTPLQKERKDADSLEGKSYKDIEIVSKFNGNVEQGQEAFGRIAGTVSGQDEFHFYSPYLDEIITEFSNFGGTRQETVLIHQSARLDDYDQRTGKLNLVSNPIYQASRFSPTEIAQINQQAELASFSPVATGLKTNYD</sequence>
<name>A0A9W4T1R9_9GLOM</name>
<organism evidence="1 2">
    <name type="scientific">Funneliformis geosporum</name>
    <dbReference type="NCBI Taxonomy" id="1117311"/>
    <lineage>
        <taxon>Eukaryota</taxon>
        <taxon>Fungi</taxon>
        <taxon>Fungi incertae sedis</taxon>
        <taxon>Mucoromycota</taxon>
        <taxon>Glomeromycotina</taxon>
        <taxon>Glomeromycetes</taxon>
        <taxon>Glomerales</taxon>
        <taxon>Glomeraceae</taxon>
        <taxon>Funneliformis</taxon>
    </lineage>
</organism>
<protein>
    <submittedName>
        <fullName evidence="1">12418_t:CDS:1</fullName>
    </submittedName>
</protein>
<evidence type="ECO:0000313" key="1">
    <source>
        <dbReference type="EMBL" id="CAI2191404.1"/>
    </source>
</evidence>
<keyword evidence="2" id="KW-1185">Reference proteome</keyword>
<gene>
    <name evidence="1" type="ORF">FWILDA_LOCUS15055</name>
</gene>
<dbReference type="OrthoDB" id="2328672at2759"/>
<dbReference type="Proteomes" id="UP001153678">
    <property type="component" value="Unassembled WGS sequence"/>
</dbReference>
<evidence type="ECO:0000313" key="2">
    <source>
        <dbReference type="Proteomes" id="UP001153678"/>
    </source>
</evidence>
<accession>A0A9W4T1R9</accession>
<dbReference type="AlphaFoldDB" id="A0A9W4T1R9"/>
<reference evidence="1" key="1">
    <citation type="submission" date="2022-08" db="EMBL/GenBank/DDBJ databases">
        <authorList>
            <person name="Kallberg Y."/>
            <person name="Tangrot J."/>
            <person name="Rosling A."/>
        </authorList>
    </citation>
    <scope>NUCLEOTIDE SEQUENCE</scope>
    <source>
        <strain evidence="1">Wild A</strain>
    </source>
</reference>
<proteinExistence type="predicted"/>